<proteinExistence type="predicted"/>
<evidence type="ECO:0000313" key="2">
    <source>
        <dbReference type="EMBL" id="KAF0133157.1"/>
    </source>
</evidence>
<protein>
    <recommendedName>
        <fullName evidence="4">RelA/SpoT domain-containing protein</fullName>
    </recommendedName>
</protein>
<dbReference type="EMBL" id="WPAF01000033">
    <property type="protein sequence ID" value="KAF0133157.1"/>
    <property type="molecule type" value="Genomic_DNA"/>
</dbReference>
<comment type="caution">
    <text evidence="2">The sequence shown here is derived from an EMBL/GenBank/DDBJ whole genome shotgun (WGS) entry which is preliminary data.</text>
</comment>
<accession>A0A833NZI7</accession>
<dbReference type="Gene3D" id="1.10.3210.10">
    <property type="entry name" value="Hypothetical protein af1432"/>
    <property type="match status" value="1"/>
</dbReference>
<feature type="compositionally biased region" description="Polar residues" evidence="1">
    <location>
        <begin position="8"/>
        <end position="20"/>
    </location>
</feature>
<reference evidence="2 3" key="1">
    <citation type="submission" date="2019-12" db="EMBL/GenBank/DDBJ databases">
        <authorList>
            <person name="Wolfe R."/>
            <person name="Danczak R."/>
            <person name="Wilkins M."/>
        </authorList>
    </citation>
    <scope>NUCLEOTIDE SEQUENCE [LARGE SCALE GENOMIC DNA]</scope>
    <source>
        <strain evidence="2">X2_MaxBin.013</strain>
    </source>
</reference>
<feature type="region of interest" description="Disordered" evidence="1">
    <location>
        <begin position="1"/>
        <end position="20"/>
    </location>
</feature>
<evidence type="ECO:0000256" key="1">
    <source>
        <dbReference type="SAM" id="MobiDB-lite"/>
    </source>
</evidence>
<evidence type="ECO:0008006" key="4">
    <source>
        <dbReference type="Google" id="ProtNLM"/>
    </source>
</evidence>
<evidence type="ECO:0000313" key="3">
    <source>
        <dbReference type="Proteomes" id="UP000488506"/>
    </source>
</evidence>
<name>A0A833NZI7_UNCSA</name>
<sequence>MDIKIRGKNQNPTNLQTSQMPQASISANISAEGHIPIIGPPISLIPSFKPVIHLGGEIKYIEEREIQAQIRHGEISFGLSPEINGESLSYRKAHEKQKKGETVSFQETLIAQEAYDEFSRHIYAFDKAYAIRKIDANSASTSSNNSDFIKSVFLKIEYKLLLMENPSSNRLRHLSFMFKQIANMGGDYITATAILLHNCTPQDIEKIINKGVKKSRIIKILTNEIKEIVKIFRILNAIPYLPPKERLSYDIQDSMNAIIKLSKGNGRAFGLFLVHKLSEIMIKPDDKKDVTIKSIEELYAPLAERFGLDEVASSLRNEALKLHNPEQYKQTETEILNTLEMSRKEAEDKLSAFCDNLQHILSANQKEPQKVFGRVKTPWSVNLKQEIKSEEYGEVLLMDDKLACTAITENPISIENAISFAIEATGDEYKRIGHEQTETKTHNIQGANIEVHHVCIILKDGNAVEFQFVDREGYHALKFGEKAHWVYKIMNSIKGQLFNESLLNECARKMTGNLLEDIKMMYELVLNGFIYVFIANNCNRIRAVRVKEDIIPLEFFLGYMGRQLSDYGGIKKKPIYDSQVIPQKASEKEPLSNGDMIVLLPRESGYGENILLEEGILHLIHDAEIKMRLYRPRRHQNKKKA</sequence>
<organism evidence="2 3">
    <name type="scientific">Candidatus Saganbacteria bacterium</name>
    <dbReference type="NCBI Taxonomy" id="2575572"/>
    <lineage>
        <taxon>Bacteria</taxon>
        <taxon>Bacillati</taxon>
        <taxon>Saganbacteria</taxon>
    </lineage>
</organism>
<dbReference type="AlphaFoldDB" id="A0A833NZI7"/>
<gene>
    <name evidence="2" type="ORF">FD145_1415</name>
</gene>
<dbReference type="Proteomes" id="UP000488506">
    <property type="component" value="Unassembled WGS sequence"/>
</dbReference>